<dbReference type="RefSeq" id="WP_119951698.1">
    <property type="nucleotide sequence ID" value="NZ_QZEZ01000010.1"/>
</dbReference>
<dbReference type="InterPro" id="IPR012340">
    <property type="entry name" value="NA-bd_OB-fold"/>
</dbReference>
<dbReference type="PROSITE" id="PS50935">
    <property type="entry name" value="SSB"/>
    <property type="match status" value="1"/>
</dbReference>
<evidence type="ECO:0000313" key="3">
    <source>
        <dbReference type="EMBL" id="RJK93106.1"/>
    </source>
</evidence>
<keyword evidence="4" id="KW-1185">Reference proteome</keyword>
<dbReference type="GO" id="GO:0003697">
    <property type="term" value="F:single-stranded DNA binding"/>
    <property type="evidence" value="ECO:0007669"/>
    <property type="project" value="InterPro"/>
</dbReference>
<dbReference type="OrthoDB" id="5186768at2"/>
<dbReference type="Proteomes" id="UP000265614">
    <property type="component" value="Unassembled WGS sequence"/>
</dbReference>
<evidence type="ECO:0000256" key="2">
    <source>
        <dbReference type="PROSITE-ProRule" id="PRU00252"/>
    </source>
</evidence>
<keyword evidence="1 2" id="KW-0238">DNA-binding</keyword>
<gene>
    <name evidence="3" type="ORF">D5H78_16930</name>
</gene>
<comment type="caution">
    <text evidence="3">The sequence shown here is derived from an EMBL/GenBank/DDBJ whole genome shotgun (WGS) entry which is preliminary data.</text>
</comment>
<protein>
    <submittedName>
        <fullName evidence="3">Single-stranded DNA-binding protein</fullName>
    </submittedName>
</protein>
<evidence type="ECO:0000313" key="4">
    <source>
        <dbReference type="Proteomes" id="UP000265614"/>
    </source>
</evidence>
<dbReference type="SUPFAM" id="SSF50249">
    <property type="entry name" value="Nucleic acid-binding proteins"/>
    <property type="match status" value="1"/>
</dbReference>
<evidence type="ECO:0000256" key="1">
    <source>
        <dbReference type="ARBA" id="ARBA00023125"/>
    </source>
</evidence>
<dbReference type="Gene3D" id="2.40.50.140">
    <property type="entry name" value="Nucleic acid-binding proteins"/>
    <property type="match status" value="1"/>
</dbReference>
<sequence length="129" mass="13955">MGTTQRRGDAVEGAEGPARNEVRLKGRLAAPAQAVVLPSGDEIATFRLVVPREPAPARRTGPRALVDTIECTAWTAALRRRALAAGQHEVLEVEGALRRRFWRGPAGASSRYGVEVLALRRPSRAPAQR</sequence>
<accession>A0A3A3ZDI3</accession>
<dbReference type="InterPro" id="IPR000424">
    <property type="entry name" value="Primosome_PriB/ssb"/>
</dbReference>
<organism evidence="3 4">
    <name type="scientific">Vallicoccus soli</name>
    <dbReference type="NCBI Taxonomy" id="2339232"/>
    <lineage>
        <taxon>Bacteria</taxon>
        <taxon>Bacillati</taxon>
        <taxon>Actinomycetota</taxon>
        <taxon>Actinomycetes</taxon>
        <taxon>Motilibacterales</taxon>
        <taxon>Vallicoccaceae</taxon>
        <taxon>Vallicoccus</taxon>
    </lineage>
</organism>
<reference evidence="3 4" key="1">
    <citation type="submission" date="2018-09" db="EMBL/GenBank/DDBJ databases">
        <title>YIM 75000 draft genome.</title>
        <authorList>
            <person name="Tang S."/>
            <person name="Feng Y."/>
        </authorList>
    </citation>
    <scope>NUCLEOTIDE SEQUENCE [LARGE SCALE GENOMIC DNA]</scope>
    <source>
        <strain evidence="3 4">YIM 75000</strain>
    </source>
</reference>
<proteinExistence type="predicted"/>
<name>A0A3A3ZDI3_9ACTN</name>
<dbReference type="EMBL" id="QZEZ01000010">
    <property type="protein sequence ID" value="RJK93106.1"/>
    <property type="molecule type" value="Genomic_DNA"/>
</dbReference>
<dbReference type="AlphaFoldDB" id="A0A3A3ZDI3"/>